<dbReference type="RefSeq" id="WP_344858841.1">
    <property type="nucleotide sequence ID" value="NZ_BAAAUT010000016.1"/>
</dbReference>
<protein>
    <recommendedName>
        <fullName evidence="1">CobQ/CobB/MinD/ParA nucleotide binding domain-containing protein</fullName>
    </recommendedName>
</protein>
<reference evidence="3" key="1">
    <citation type="journal article" date="2019" name="Int. J. Syst. Evol. Microbiol.">
        <title>The Global Catalogue of Microorganisms (GCM) 10K type strain sequencing project: providing services to taxonomists for standard genome sequencing and annotation.</title>
        <authorList>
            <consortium name="The Broad Institute Genomics Platform"/>
            <consortium name="The Broad Institute Genome Sequencing Center for Infectious Disease"/>
            <person name="Wu L."/>
            <person name="Ma J."/>
        </authorList>
    </citation>
    <scope>NUCLEOTIDE SEQUENCE [LARGE SCALE GENOMIC DNA]</scope>
    <source>
        <strain evidence="3">JCM 9373</strain>
    </source>
</reference>
<feature type="domain" description="CobQ/CobB/MinD/ParA nucleotide binding" evidence="1">
    <location>
        <begin position="7"/>
        <end position="232"/>
    </location>
</feature>
<dbReference type="InterPro" id="IPR050625">
    <property type="entry name" value="ParA/MinD_ATPase"/>
</dbReference>
<evidence type="ECO:0000313" key="3">
    <source>
        <dbReference type="Proteomes" id="UP001500320"/>
    </source>
</evidence>
<accession>A0ABP6N0Q4</accession>
<evidence type="ECO:0000259" key="1">
    <source>
        <dbReference type="Pfam" id="PF01656"/>
    </source>
</evidence>
<organism evidence="2 3">
    <name type="scientific">Planomonospora alba</name>
    <dbReference type="NCBI Taxonomy" id="161354"/>
    <lineage>
        <taxon>Bacteria</taxon>
        <taxon>Bacillati</taxon>
        <taxon>Actinomycetota</taxon>
        <taxon>Actinomycetes</taxon>
        <taxon>Streptosporangiales</taxon>
        <taxon>Streptosporangiaceae</taxon>
        <taxon>Planomonospora</taxon>
    </lineage>
</organism>
<evidence type="ECO:0000313" key="2">
    <source>
        <dbReference type="EMBL" id="GAA3132793.1"/>
    </source>
</evidence>
<dbReference type="Pfam" id="PF01656">
    <property type="entry name" value="CbiA"/>
    <property type="match status" value="1"/>
</dbReference>
<dbReference type="Proteomes" id="UP001500320">
    <property type="component" value="Unassembled WGS sequence"/>
</dbReference>
<keyword evidence="3" id="KW-1185">Reference proteome</keyword>
<name>A0ABP6N0Q4_9ACTN</name>
<proteinExistence type="predicted"/>
<comment type="caution">
    <text evidence="2">The sequence shown here is derived from an EMBL/GenBank/DDBJ whole genome shotgun (WGS) entry which is preliminary data.</text>
</comment>
<dbReference type="EMBL" id="BAAAUT010000016">
    <property type="protein sequence ID" value="GAA3132793.1"/>
    <property type="molecule type" value="Genomic_DNA"/>
</dbReference>
<dbReference type="SUPFAM" id="SSF52540">
    <property type="entry name" value="P-loop containing nucleoside triphosphate hydrolases"/>
    <property type="match status" value="1"/>
</dbReference>
<dbReference type="PANTHER" id="PTHR43384">
    <property type="entry name" value="SEPTUM SITE-DETERMINING PROTEIN MIND HOMOLOG, CHLOROPLASTIC-RELATED"/>
    <property type="match status" value="1"/>
</dbReference>
<gene>
    <name evidence="2" type="ORF">GCM10010466_24240</name>
</gene>
<sequence>MRVAFVGKGGSGKTTLSALFARYTAHRGGPVVAVDADINQHLGMVLGVEEHALPRPMGSHLAEIKEFLRGENPRITSAAAMVKTTPPGRGSRLLRLPSADGPADDPVHTRFSVPTPEGPRLMVTGPFSEEDLGVACYHSKVGAVELYLNHLLDGPGEYVVVDMTAGADSFASGLFTRFDMTFLVAEPTRQGVGVYRQYRDYAADYEVPLAVVGNKVHGPDDVAFLREHVGDDLLVCLEHSAAVRAMEQGRPFTLDDLEPANARALGTLLAHVDAQEKDWERFGRQTVEFHLRNARAWANRAVGEDLAAQVDPEFVFGPTRVSLHG</sequence>
<dbReference type="InterPro" id="IPR002586">
    <property type="entry name" value="CobQ/CobB/MinD/ParA_Nub-bd_dom"/>
</dbReference>
<dbReference type="PANTHER" id="PTHR43384:SF15">
    <property type="entry name" value="ATP-BINDING PROTEIN"/>
    <property type="match status" value="1"/>
</dbReference>
<dbReference type="Gene3D" id="3.40.50.300">
    <property type="entry name" value="P-loop containing nucleotide triphosphate hydrolases"/>
    <property type="match status" value="1"/>
</dbReference>
<dbReference type="InterPro" id="IPR027417">
    <property type="entry name" value="P-loop_NTPase"/>
</dbReference>